<dbReference type="KEGG" id="parq:DSM112329_00640"/>
<feature type="region of interest" description="Disordered" evidence="1">
    <location>
        <begin position="1"/>
        <end position="99"/>
    </location>
</feature>
<gene>
    <name evidence="2" type="ORF">DSM112329_00640</name>
</gene>
<name>A0AAU7AQ53_9ACTN</name>
<proteinExistence type="predicted"/>
<feature type="compositionally biased region" description="Basic and acidic residues" evidence="1">
    <location>
        <begin position="39"/>
        <end position="64"/>
    </location>
</feature>
<feature type="compositionally biased region" description="Basic and acidic residues" evidence="1">
    <location>
        <begin position="72"/>
        <end position="90"/>
    </location>
</feature>
<dbReference type="EMBL" id="CP114014">
    <property type="protein sequence ID" value="XAY03818.1"/>
    <property type="molecule type" value="Genomic_DNA"/>
</dbReference>
<evidence type="ECO:0000256" key="1">
    <source>
        <dbReference type="SAM" id="MobiDB-lite"/>
    </source>
</evidence>
<protein>
    <submittedName>
        <fullName evidence="2">Uncharacterized protein</fullName>
    </submittedName>
</protein>
<organism evidence="2">
    <name type="scientific">Paraconexibacter sp. AEG42_29</name>
    <dbReference type="NCBI Taxonomy" id="2997339"/>
    <lineage>
        <taxon>Bacteria</taxon>
        <taxon>Bacillati</taxon>
        <taxon>Actinomycetota</taxon>
        <taxon>Thermoleophilia</taxon>
        <taxon>Solirubrobacterales</taxon>
        <taxon>Paraconexibacteraceae</taxon>
        <taxon>Paraconexibacter</taxon>
    </lineage>
</organism>
<feature type="compositionally biased region" description="Basic and acidic residues" evidence="1">
    <location>
        <begin position="17"/>
        <end position="29"/>
    </location>
</feature>
<sequence>MPPLQPSAGRRARGRRHDRDEEQRKRLDLDLDLEDEDEHDGRPDHGELDHGAQRGDGDLPRETEAQAVSEAGGDRGEGDAREGAEQRVRDGAGAPARAS</sequence>
<evidence type="ECO:0000313" key="2">
    <source>
        <dbReference type="EMBL" id="XAY03818.1"/>
    </source>
</evidence>
<reference evidence="2" key="1">
    <citation type="submission" date="2022-12" db="EMBL/GenBank/DDBJ databases">
        <title>Paraconexibacter alkalitolerans sp. nov. and Baekduia alba sp. nov., isolated from soil and emended description of the genera Paraconexibacter (Chun et al., 2020) and Baekduia (An et al., 2020).</title>
        <authorList>
            <person name="Vieira S."/>
            <person name="Huber K.J."/>
            <person name="Geppert A."/>
            <person name="Wolf J."/>
            <person name="Neumann-Schaal M."/>
            <person name="Muesken M."/>
            <person name="Overmann J."/>
        </authorList>
    </citation>
    <scope>NUCLEOTIDE SEQUENCE</scope>
    <source>
        <strain evidence="2">AEG42_29</strain>
    </source>
</reference>
<dbReference type="AlphaFoldDB" id="A0AAU7AQ53"/>
<accession>A0AAU7AQ53</accession>